<sequence>MSETLIVAIAIVTTLAVAWPLSEGIARRFGADDDPGAA</sequence>
<dbReference type="AlphaFoldDB" id="A0A1B2ACM8"/>
<dbReference type="KEGG" id="ado:A6F68_01334"/>
<proteinExistence type="predicted"/>
<accession>A0A1B2ACM8</accession>
<dbReference type="Proteomes" id="UP000092932">
    <property type="component" value="Chromosome"/>
</dbReference>
<organism evidence="1 2">
    <name type="scientific">Tsuneonella dongtanensis</name>
    <dbReference type="NCBI Taxonomy" id="692370"/>
    <lineage>
        <taxon>Bacteria</taxon>
        <taxon>Pseudomonadati</taxon>
        <taxon>Pseudomonadota</taxon>
        <taxon>Alphaproteobacteria</taxon>
        <taxon>Sphingomonadales</taxon>
        <taxon>Erythrobacteraceae</taxon>
        <taxon>Tsuneonella</taxon>
    </lineage>
</organism>
<evidence type="ECO:0000313" key="2">
    <source>
        <dbReference type="Proteomes" id="UP000092932"/>
    </source>
</evidence>
<keyword evidence="2" id="KW-1185">Reference proteome</keyword>
<dbReference type="EMBL" id="CP016591">
    <property type="protein sequence ID" value="ANY19851.1"/>
    <property type="molecule type" value="Genomic_DNA"/>
</dbReference>
<reference evidence="1 2" key="1">
    <citation type="submission" date="2016-07" db="EMBL/GenBank/DDBJ databases">
        <title>Complete genome sequence of Altererythrobacter dongtanensis KCTC 22672, a type strain with esterase isolated from tidal flat.</title>
        <authorList>
            <person name="Cheng H."/>
            <person name="Wu Y.-H."/>
            <person name="Zhou P."/>
            <person name="Huo Y.-Y."/>
            <person name="Wang C.-S."/>
            <person name="Xu X.-W."/>
        </authorList>
    </citation>
    <scope>NUCLEOTIDE SEQUENCE [LARGE SCALE GENOMIC DNA]</scope>
    <source>
        <strain evidence="1 2">KCTC 22672</strain>
    </source>
</reference>
<gene>
    <name evidence="1" type="ORF">A6F68_01334</name>
</gene>
<evidence type="ECO:0000313" key="1">
    <source>
        <dbReference type="EMBL" id="ANY19851.1"/>
    </source>
</evidence>
<name>A0A1B2ACM8_9SPHN</name>
<protein>
    <submittedName>
        <fullName evidence="1">Uncharacterized protein</fullName>
    </submittedName>
</protein>